<dbReference type="Pfam" id="PF05977">
    <property type="entry name" value="MFS_3"/>
    <property type="match status" value="1"/>
</dbReference>
<proteinExistence type="predicted"/>
<feature type="transmembrane region" description="Helical" evidence="7">
    <location>
        <begin position="42"/>
        <end position="66"/>
    </location>
</feature>
<feature type="transmembrane region" description="Helical" evidence="7">
    <location>
        <begin position="383"/>
        <end position="405"/>
    </location>
</feature>
<keyword evidence="4 7" id="KW-0812">Transmembrane</keyword>
<dbReference type="AlphaFoldDB" id="A0A402BCB5"/>
<dbReference type="InterPro" id="IPR036259">
    <property type="entry name" value="MFS_trans_sf"/>
</dbReference>
<evidence type="ECO:0000313" key="10">
    <source>
        <dbReference type="Proteomes" id="UP000287171"/>
    </source>
</evidence>
<reference evidence="10" key="1">
    <citation type="submission" date="2018-12" db="EMBL/GenBank/DDBJ databases">
        <title>Tengunoibacter tsumagoiensis gen. nov., sp. nov., Dictyobacter kobayashii sp. nov., D. alpinus sp. nov., and D. joshuensis sp. nov. and description of Dictyobacteraceae fam. nov. within the order Ktedonobacterales isolated from Tengu-no-mugimeshi.</title>
        <authorList>
            <person name="Wang C.M."/>
            <person name="Zheng Y."/>
            <person name="Sakai Y."/>
            <person name="Toyoda A."/>
            <person name="Minakuchi Y."/>
            <person name="Abe K."/>
            <person name="Yokota A."/>
            <person name="Yabe S."/>
        </authorList>
    </citation>
    <scope>NUCLEOTIDE SEQUENCE [LARGE SCALE GENOMIC DNA]</scope>
    <source>
        <strain evidence="10">Uno16</strain>
    </source>
</reference>
<feature type="transmembrane region" description="Helical" evidence="7">
    <location>
        <begin position="322"/>
        <end position="342"/>
    </location>
</feature>
<feature type="transmembrane region" description="Helical" evidence="7">
    <location>
        <begin position="270"/>
        <end position="287"/>
    </location>
</feature>
<dbReference type="SUPFAM" id="SSF103473">
    <property type="entry name" value="MFS general substrate transporter"/>
    <property type="match status" value="1"/>
</dbReference>
<evidence type="ECO:0000256" key="7">
    <source>
        <dbReference type="SAM" id="Phobius"/>
    </source>
</evidence>
<feature type="transmembrane region" description="Helical" evidence="7">
    <location>
        <begin position="233"/>
        <end position="258"/>
    </location>
</feature>
<dbReference type="Proteomes" id="UP000287171">
    <property type="component" value="Unassembled WGS sequence"/>
</dbReference>
<dbReference type="GO" id="GO:0022857">
    <property type="term" value="F:transmembrane transporter activity"/>
    <property type="evidence" value="ECO:0007669"/>
    <property type="project" value="InterPro"/>
</dbReference>
<accession>A0A402BCB5</accession>
<comment type="subcellular location">
    <subcellularLocation>
        <location evidence="1">Cell membrane</location>
        <topology evidence="1">Multi-pass membrane protein</topology>
    </subcellularLocation>
</comment>
<dbReference type="PRINTS" id="PR01988">
    <property type="entry name" value="EXPORTERBACE"/>
</dbReference>
<gene>
    <name evidence="9" type="ORF">KDA_44500</name>
</gene>
<feature type="transmembrane region" description="Helical" evidence="7">
    <location>
        <begin position="12"/>
        <end position="36"/>
    </location>
</feature>
<evidence type="ECO:0000256" key="5">
    <source>
        <dbReference type="ARBA" id="ARBA00022989"/>
    </source>
</evidence>
<dbReference type="EMBL" id="BIFT01000001">
    <property type="protein sequence ID" value="GCE28966.1"/>
    <property type="molecule type" value="Genomic_DNA"/>
</dbReference>
<feature type="transmembrane region" description="Helical" evidence="7">
    <location>
        <begin position="175"/>
        <end position="191"/>
    </location>
</feature>
<evidence type="ECO:0000256" key="4">
    <source>
        <dbReference type="ARBA" id="ARBA00022692"/>
    </source>
</evidence>
<protein>
    <submittedName>
        <fullName evidence="9">MFS transporter</fullName>
    </submittedName>
</protein>
<evidence type="ECO:0000259" key="8">
    <source>
        <dbReference type="PROSITE" id="PS50850"/>
    </source>
</evidence>
<dbReference type="InterPro" id="IPR022324">
    <property type="entry name" value="Bacilysin_exporter_BacE_put"/>
</dbReference>
<feature type="domain" description="Major facilitator superfamily (MFS) profile" evidence="8">
    <location>
        <begin position="9"/>
        <end position="411"/>
    </location>
</feature>
<dbReference type="InterPro" id="IPR020846">
    <property type="entry name" value="MFS_dom"/>
</dbReference>
<keyword evidence="10" id="KW-1185">Reference proteome</keyword>
<sequence length="425" mass="45531">MLAVLRNRNFALLWSGQFISIMGDWLLVLALPFYIFDLTHSILATGGMFIAVSVPRLLLGSLAGVFADRWNRRTIMIVTDLLRAGILLLLLLVHSVAWLWLIYAVALLESAVSQFFLPAKSALLPQIVKPAQLLAANSLDSLSEAITRLIGPTIGGALYAFFGINSIIALDSTSYLLSALLIFLLVMQPLVTPATNEEEPVEAAVQSTAALAAWGKIWQELVDGLRIVLHNRLVLTIFIGIGVMMIGEGIIEVLLVGFAKVVLHGDASTLGWILSAQGIGTLLGSLINKPLSMRVPPRILIPLTFSLSGILFIGLVNTPNFIFALGLMALIGLCFVLAMVTAQTLIQQSIDGSYLGRVFGSYNTTLSLLVLIGMGIASALTGLLGIVPLLDIAGATFILTALIFLRMPNVTITQEVPAVPEPTLV</sequence>
<dbReference type="GO" id="GO:0005886">
    <property type="term" value="C:plasma membrane"/>
    <property type="evidence" value="ECO:0007669"/>
    <property type="project" value="UniProtKB-SubCell"/>
</dbReference>
<dbReference type="InterPro" id="IPR010290">
    <property type="entry name" value="TM_effector"/>
</dbReference>
<dbReference type="Gene3D" id="1.20.1250.20">
    <property type="entry name" value="MFS general substrate transporter like domains"/>
    <property type="match status" value="1"/>
</dbReference>
<keyword evidence="6 7" id="KW-0472">Membrane</keyword>
<evidence type="ECO:0000256" key="2">
    <source>
        <dbReference type="ARBA" id="ARBA00022448"/>
    </source>
</evidence>
<dbReference type="PROSITE" id="PS50850">
    <property type="entry name" value="MFS"/>
    <property type="match status" value="1"/>
</dbReference>
<evidence type="ECO:0000256" key="3">
    <source>
        <dbReference type="ARBA" id="ARBA00022475"/>
    </source>
</evidence>
<keyword evidence="5 7" id="KW-1133">Transmembrane helix</keyword>
<dbReference type="PANTHER" id="PTHR43266">
    <property type="entry name" value="MACROLIDE-EFFLUX PROTEIN"/>
    <property type="match status" value="1"/>
</dbReference>
<dbReference type="RefSeq" id="WP_161982304.1">
    <property type="nucleotide sequence ID" value="NZ_BIFT01000001.1"/>
</dbReference>
<dbReference type="PANTHER" id="PTHR43266:SF2">
    <property type="entry name" value="MAJOR FACILITATOR SUPERFAMILY (MFS) PROFILE DOMAIN-CONTAINING PROTEIN"/>
    <property type="match status" value="1"/>
</dbReference>
<keyword evidence="2" id="KW-0813">Transport</keyword>
<feature type="transmembrane region" description="Helical" evidence="7">
    <location>
        <begin position="354"/>
        <end position="377"/>
    </location>
</feature>
<evidence type="ECO:0000256" key="6">
    <source>
        <dbReference type="ARBA" id="ARBA00023136"/>
    </source>
</evidence>
<evidence type="ECO:0000313" key="9">
    <source>
        <dbReference type="EMBL" id="GCE28966.1"/>
    </source>
</evidence>
<organism evidence="9 10">
    <name type="scientific">Dictyobacter alpinus</name>
    <dbReference type="NCBI Taxonomy" id="2014873"/>
    <lineage>
        <taxon>Bacteria</taxon>
        <taxon>Bacillati</taxon>
        <taxon>Chloroflexota</taxon>
        <taxon>Ktedonobacteria</taxon>
        <taxon>Ktedonobacterales</taxon>
        <taxon>Dictyobacteraceae</taxon>
        <taxon>Dictyobacter</taxon>
    </lineage>
</organism>
<comment type="caution">
    <text evidence="9">The sequence shown here is derived from an EMBL/GenBank/DDBJ whole genome shotgun (WGS) entry which is preliminary data.</text>
</comment>
<keyword evidence="3" id="KW-1003">Cell membrane</keyword>
<name>A0A402BCB5_9CHLR</name>
<dbReference type="CDD" id="cd06173">
    <property type="entry name" value="MFS_MefA_like"/>
    <property type="match status" value="1"/>
</dbReference>
<feature type="transmembrane region" description="Helical" evidence="7">
    <location>
        <begin position="299"/>
        <end position="316"/>
    </location>
</feature>
<feature type="transmembrane region" description="Helical" evidence="7">
    <location>
        <begin position="86"/>
        <end position="108"/>
    </location>
</feature>
<evidence type="ECO:0000256" key="1">
    <source>
        <dbReference type="ARBA" id="ARBA00004651"/>
    </source>
</evidence>